<proteinExistence type="predicted"/>
<organism evidence="2 3">
    <name type="scientific">Hyalella azteca</name>
    <name type="common">Amphipod</name>
    <dbReference type="NCBI Taxonomy" id="294128"/>
    <lineage>
        <taxon>Eukaryota</taxon>
        <taxon>Metazoa</taxon>
        <taxon>Ecdysozoa</taxon>
        <taxon>Arthropoda</taxon>
        <taxon>Crustacea</taxon>
        <taxon>Multicrustacea</taxon>
        <taxon>Malacostraca</taxon>
        <taxon>Eumalacostraca</taxon>
        <taxon>Peracarida</taxon>
        <taxon>Amphipoda</taxon>
        <taxon>Senticaudata</taxon>
        <taxon>Talitrida</taxon>
        <taxon>Talitroidea</taxon>
        <taxon>Hyalellidae</taxon>
        <taxon>Hyalella</taxon>
    </lineage>
</organism>
<feature type="compositionally biased region" description="Basic and acidic residues" evidence="1">
    <location>
        <begin position="198"/>
        <end position="217"/>
    </location>
</feature>
<protein>
    <submittedName>
        <fullName evidence="3">Uncharacterized protein LOC125177812</fullName>
    </submittedName>
</protein>
<sequence>MVSTSVTSSSPFLFNSSATFGSSSAYDSSTSSPATTTQLFNVLSANAGKELTTVQHYNDIIRTKNTNMDSRNFNPEMAEALMVLSKDGPKSRWHSFREGRSSYNEPSKSKITNTTKADRGKSKAKFSIEDDEDQEKSQYFPTNDNTAVEKPLNIRGPVLPRDQTVIHVEKLDDRARSSSGVAMTSFINRGTSLKERILGPRDRSASRKKERGSEVKRTRSLMPPSLKRNRFWSTINKSIDPPGGRRPLQDRATVPTLHIWLSSDQAPRELNVEHDEPVLNNTREPLPSEGPRPLKIVQYVRDIAPSKSVSEDPRPRKIVQIQLDQPRVIYRSASEGNRWPAPADGTTSVTNQHRKAEPQPPVADVTGVTFSSLQYTNRCYLLHLNPSSLHHITSHHFITPADVVSSTSRLHNSLDMLVQYEAWALACNLICPNLFGKAC</sequence>
<feature type="region of interest" description="Disordered" evidence="1">
    <location>
        <begin position="89"/>
        <end position="150"/>
    </location>
</feature>
<evidence type="ECO:0000256" key="1">
    <source>
        <dbReference type="SAM" id="MobiDB-lite"/>
    </source>
</evidence>
<feature type="region of interest" description="Disordered" evidence="1">
    <location>
        <begin position="335"/>
        <end position="362"/>
    </location>
</feature>
<accession>A0A979FH15</accession>
<evidence type="ECO:0000313" key="2">
    <source>
        <dbReference type="Proteomes" id="UP000694843"/>
    </source>
</evidence>
<feature type="compositionally biased region" description="Polar residues" evidence="1">
    <location>
        <begin position="101"/>
        <end position="115"/>
    </location>
</feature>
<dbReference type="Proteomes" id="UP000694843">
    <property type="component" value="Unplaced"/>
</dbReference>
<dbReference type="AlphaFoldDB" id="A0A979FH15"/>
<dbReference type="KEGG" id="hazt:125177812"/>
<dbReference type="GeneID" id="125177812"/>
<evidence type="ECO:0000313" key="3">
    <source>
        <dbReference type="RefSeq" id="XP_047736223.1"/>
    </source>
</evidence>
<feature type="region of interest" description="Disordered" evidence="1">
    <location>
        <begin position="198"/>
        <end position="219"/>
    </location>
</feature>
<reference evidence="3" key="1">
    <citation type="submission" date="2025-08" db="UniProtKB">
        <authorList>
            <consortium name="RefSeq"/>
        </authorList>
    </citation>
    <scope>IDENTIFICATION</scope>
    <source>
        <tissue evidence="3">Whole organism</tissue>
    </source>
</reference>
<name>A0A979FH15_HYAAZ</name>
<keyword evidence="2" id="KW-1185">Reference proteome</keyword>
<dbReference type="RefSeq" id="XP_047736223.1">
    <property type="nucleotide sequence ID" value="XM_047880267.1"/>
</dbReference>
<dbReference type="OrthoDB" id="10427469at2759"/>
<gene>
    <name evidence="3" type="primary">LOC125177812</name>
</gene>
<feature type="compositionally biased region" description="Polar residues" evidence="1">
    <location>
        <begin position="137"/>
        <end position="146"/>
    </location>
</feature>
<feature type="compositionally biased region" description="Basic and acidic residues" evidence="1">
    <location>
        <begin position="89"/>
        <end position="100"/>
    </location>
</feature>